<name>A0A0K2TK67_LEPSM</name>
<proteinExistence type="predicted"/>
<evidence type="ECO:0000313" key="1">
    <source>
        <dbReference type="EMBL" id="CDW26329.1"/>
    </source>
</evidence>
<sequence length="11" mass="1272">MRFTSPPSPRP</sequence>
<protein>
    <submittedName>
        <fullName evidence="1">Uncharacterized protein</fullName>
    </submittedName>
</protein>
<reference evidence="1" key="1">
    <citation type="submission" date="2014-05" db="EMBL/GenBank/DDBJ databases">
        <authorList>
            <person name="Chronopoulou M."/>
        </authorList>
    </citation>
    <scope>NUCLEOTIDE SEQUENCE</scope>
    <source>
        <tissue evidence="1">Whole organism</tissue>
    </source>
</reference>
<accession>A0A0K2TK67</accession>
<organism evidence="1">
    <name type="scientific">Lepeophtheirus salmonis</name>
    <name type="common">Salmon louse</name>
    <name type="synonym">Caligus salmonis</name>
    <dbReference type="NCBI Taxonomy" id="72036"/>
    <lineage>
        <taxon>Eukaryota</taxon>
        <taxon>Metazoa</taxon>
        <taxon>Ecdysozoa</taxon>
        <taxon>Arthropoda</taxon>
        <taxon>Crustacea</taxon>
        <taxon>Multicrustacea</taxon>
        <taxon>Hexanauplia</taxon>
        <taxon>Copepoda</taxon>
        <taxon>Siphonostomatoida</taxon>
        <taxon>Caligidae</taxon>
        <taxon>Lepeophtheirus</taxon>
    </lineage>
</organism>
<dbReference type="EMBL" id="HACA01008968">
    <property type="protein sequence ID" value="CDW26329.1"/>
    <property type="molecule type" value="Transcribed_RNA"/>
</dbReference>